<evidence type="ECO:0000313" key="2">
    <source>
        <dbReference type="Proteomes" id="UP001595476"/>
    </source>
</evidence>
<evidence type="ECO:0000313" key="1">
    <source>
        <dbReference type="EMBL" id="MFC3151463.1"/>
    </source>
</evidence>
<dbReference type="Proteomes" id="UP001595476">
    <property type="component" value="Unassembled WGS sequence"/>
</dbReference>
<gene>
    <name evidence="1" type="ORF">ACFOEK_10535</name>
</gene>
<organism evidence="1 2">
    <name type="scientific">Litoribrevibacter euphylliae</name>
    <dbReference type="NCBI Taxonomy" id="1834034"/>
    <lineage>
        <taxon>Bacteria</taxon>
        <taxon>Pseudomonadati</taxon>
        <taxon>Pseudomonadota</taxon>
        <taxon>Gammaproteobacteria</taxon>
        <taxon>Oceanospirillales</taxon>
        <taxon>Oceanospirillaceae</taxon>
        <taxon>Litoribrevibacter</taxon>
    </lineage>
</organism>
<accession>A0ABV7HFS9</accession>
<sequence>MVSSKILIGDAEIQLMHEPCVDPDSYRHKNIFIESSSAENNTLSTIIFNDYLTIYVFWEHCSSGVSQEILYVPETGVLFIGCGSISARVSTREQKLIDVNSVALFWSFDRHENYVLETGEIECFLYSLSGNKIAKAVVDPPYETYFTEKGIRFESDFYGSTWLYYSDENM</sequence>
<dbReference type="RefSeq" id="WP_386720268.1">
    <property type="nucleotide sequence ID" value="NZ_JBHRSZ010000004.1"/>
</dbReference>
<proteinExistence type="predicted"/>
<keyword evidence="2" id="KW-1185">Reference proteome</keyword>
<name>A0ABV7HFS9_9GAMM</name>
<dbReference type="EMBL" id="JBHRSZ010000004">
    <property type="protein sequence ID" value="MFC3151463.1"/>
    <property type="molecule type" value="Genomic_DNA"/>
</dbReference>
<protein>
    <submittedName>
        <fullName evidence="1">Uncharacterized protein</fullName>
    </submittedName>
</protein>
<comment type="caution">
    <text evidence="1">The sequence shown here is derived from an EMBL/GenBank/DDBJ whole genome shotgun (WGS) entry which is preliminary data.</text>
</comment>
<reference evidence="2" key="1">
    <citation type="journal article" date="2019" name="Int. J. Syst. Evol. Microbiol.">
        <title>The Global Catalogue of Microorganisms (GCM) 10K type strain sequencing project: providing services to taxonomists for standard genome sequencing and annotation.</title>
        <authorList>
            <consortium name="The Broad Institute Genomics Platform"/>
            <consortium name="The Broad Institute Genome Sequencing Center for Infectious Disease"/>
            <person name="Wu L."/>
            <person name="Ma J."/>
        </authorList>
    </citation>
    <scope>NUCLEOTIDE SEQUENCE [LARGE SCALE GENOMIC DNA]</scope>
    <source>
        <strain evidence="2">KCTC 52438</strain>
    </source>
</reference>